<dbReference type="InterPro" id="IPR012312">
    <property type="entry name" value="Hemerythrin-like"/>
</dbReference>
<feature type="domain" description="Hemerythrin-like" evidence="2">
    <location>
        <begin position="96"/>
        <end position="215"/>
    </location>
</feature>
<feature type="domain" description="DUF1858" evidence="3">
    <location>
        <begin position="439"/>
        <end position="498"/>
    </location>
</feature>
<evidence type="ECO:0000256" key="1">
    <source>
        <dbReference type="SAM" id="MobiDB-lite"/>
    </source>
</evidence>
<dbReference type="Pfam" id="PF01814">
    <property type="entry name" value="Hemerythrin"/>
    <property type="match status" value="1"/>
</dbReference>
<dbReference type="Gene3D" id="3.30.450.20">
    <property type="entry name" value="PAS domain"/>
    <property type="match status" value="1"/>
</dbReference>
<dbReference type="InterPro" id="IPR015077">
    <property type="entry name" value="DUF1858"/>
</dbReference>
<evidence type="ECO:0000313" key="4">
    <source>
        <dbReference type="EMBL" id="KGN87601.1"/>
    </source>
</evidence>
<dbReference type="SUPFAM" id="SSF55785">
    <property type="entry name" value="PYP-like sensor domain (PAS domain)"/>
    <property type="match status" value="1"/>
</dbReference>
<accession>A0A0A2F9A6</accession>
<dbReference type="AlphaFoldDB" id="A0A0A2F9A6"/>
<dbReference type="Gene3D" id="1.10.3910.10">
    <property type="entry name" value="SP0561-like"/>
    <property type="match status" value="1"/>
</dbReference>
<dbReference type="Pfam" id="PF08984">
    <property type="entry name" value="DUF1858"/>
    <property type="match status" value="1"/>
</dbReference>
<dbReference type="GO" id="GO:0005886">
    <property type="term" value="C:plasma membrane"/>
    <property type="evidence" value="ECO:0007669"/>
    <property type="project" value="TreeGrafter"/>
</dbReference>
<reference evidence="4 5" key="1">
    <citation type="submission" date="2014-08" db="EMBL/GenBank/DDBJ databases">
        <title>Porphyromonas gulae strain:COT-052_OH3439 Genome sequencing.</title>
        <authorList>
            <person name="Wallis C."/>
            <person name="Deusch O."/>
            <person name="O'Flynn C."/>
            <person name="Davis I."/>
            <person name="Jospin G."/>
            <person name="Darling A.E."/>
            <person name="Coil D.A."/>
            <person name="Alexiev A."/>
            <person name="Horsfall A."/>
            <person name="Kirkwood N."/>
            <person name="Harris S."/>
            <person name="Eisen J.A."/>
        </authorList>
    </citation>
    <scope>NUCLEOTIDE SEQUENCE [LARGE SCALE GENOMIC DNA]</scope>
    <source>
        <strain evidence="5">COT-052 OH3439</strain>
    </source>
</reference>
<dbReference type="InterPro" id="IPR038062">
    <property type="entry name" value="ScdA-like_N_sf"/>
</dbReference>
<gene>
    <name evidence="4" type="ORF">HR15_06185</name>
</gene>
<dbReference type="Proteomes" id="UP000030146">
    <property type="component" value="Unassembled WGS sequence"/>
</dbReference>
<dbReference type="InterPro" id="IPR035965">
    <property type="entry name" value="PAS-like_dom_sf"/>
</dbReference>
<sequence length="517" mass="59575">MQVIKTNETFDSLDKSKLERMLDIKEAHREGHLTLEEAKERMKKEVGSISPEEFAAAEQLFKERDQDECQNEDVRTMLQLFEGLINPIRPDLPFGHPIDAYLRENDKAKELLDQADALLERTFIPNPWIELMETLMGYKLHFARKQNQLYSTLEQKGFDRPSTTMWTYDDHIRDEMNKAMSLLREKDYDSFPAAYKKMAIVLRDLMEKEELILYPTSLKLISDKEFEAMKHGDREIGFFLIDMPELDAPAKQSKEAHGQSFMAELGALLAKHGMGTGGQDDKAILDVAEGKLTLEQINLLFRHLPVDISFVDENELVCFYTDTKHRVFPRSKGVIGREVRNCHPPKSVHIVEEIIDKFRRGEQDRAEFWINKPGVFIYIVYVAIRDADGRFRGVMEMMQDCTRIRSLEGSRTLLTWDEEQSPAQGSKESESDTVGEDGIRPDTKLKSLLQRYPRLMDDLPTISSKFTLLRSPMAKVILPVATIKMMSERADIPSDMLIGKLESLIASYNKPDRSEEK</sequence>
<name>A0A0A2F9A6_9PORP</name>
<dbReference type="PANTHER" id="PTHR39966:SF3">
    <property type="entry name" value="DUF438 DOMAIN-CONTAINING PROTEIN"/>
    <property type="match status" value="1"/>
</dbReference>
<dbReference type="EMBL" id="JRAK01000084">
    <property type="protein sequence ID" value="KGN87601.1"/>
    <property type="molecule type" value="Genomic_DNA"/>
</dbReference>
<organism evidence="4 5">
    <name type="scientific">Porphyromonas gulae</name>
    <dbReference type="NCBI Taxonomy" id="111105"/>
    <lineage>
        <taxon>Bacteria</taxon>
        <taxon>Pseudomonadati</taxon>
        <taxon>Bacteroidota</taxon>
        <taxon>Bacteroidia</taxon>
        <taxon>Bacteroidales</taxon>
        <taxon>Porphyromonadaceae</taxon>
        <taxon>Porphyromonas</taxon>
    </lineage>
</organism>
<feature type="region of interest" description="Disordered" evidence="1">
    <location>
        <begin position="415"/>
        <end position="440"/>
    </location>
</feature>
<evidence type="ECO:0000259" key="3">
    <source>
        <dbReference type="Pfam" id="PF08984"/>
    </source>
</evidence>
<dbReference type="Pfam" id="PF13596">
    <property type="entry name" value="PAS_10"/>
    <property type="match status" value="1"/>
</dbReference>
<evidence type="ECO:0000259" key="2">
    <source>
        <dbReference type="Pfam" id="PF01814"/>
    </source>
</evidence>
<comment type="caution">
    <text evidence="4">The sequence shown here is derived from an EMBL/GenBank/DDBJ whole genome shotgun (WGS) entry which is preliminary data.</text>
</comment>
<evidence type="ECO:0000313" key="5">
    <source>
        <dbReference type="Proteomes" id="UP000030146"/>
    </source>
</evidence>
<proteinExistence type="predicted"/>
<dbReference type="RefSeq" id="WP_039424952.1">
    <property type="nucleotide sequence ID" value="NZ_JRAJ01000026.1"/>
</dbReference>
<dbReference type="PANTHER" id="PTHR39966">
    <property type="entry name" value="BLL2471 PROTEIN-RELATED"/>
    <property type="match status" value="1"/>
</dbReference>
<protein>
    <submittedName>
        <fullName evidence="4">Diguanylate cyclase</fullName>
    </submittedName>
</protein>
<keyword evidence="5" id="KW-1185">Reference proteome</keyword>